<evidence type="ECO:0000313" key="9">
    <source>
        <dbReference type="EMBL" id="QGA63964.1"/>
    </source>
</evidence>
<evidence type="ECO:0000256" key="3">
    <source>
        <dbReference type="ARBA" id="ARBA00022692"/>
    </source>
</evidence>
<dbReference type="InterPro" id="IPR003810">
    <property type="entry name" value="Mntp/YtaF"/>
</dbReference>
<dbReference type="GO" id="GO:0005384">
    <property type="term" value="F:manganese ion transmembrane transporter activity"/>
    <property type="evidence" value="ECO:0007669"/>
    <property type="project" value="UniProtKB-UniRule"/>
</dbReference>
<dbReference type="Proteomes" id="UP000348942">
    <property type="component" value="Chromosome 1"/>
</dbReference>
<evidence type="ECO:0000256" key="2">
    <source>
        <dbReference type="ARBA" id="ARBA00022475"/>
    </source>
</evidence>
<gene>
    <name evidence="8" type="primary">mntP</name>
    <name evidence="9" type="ORF">GFB47_00065</name>
</gene>
<accession>A0A5Q0TAW0</accession>
<evidence type="ECO:0000313" key="10">
    <source>
        <dbReference type="Proteomes" id="UP000348942"/>
    </source>
</evidence>
<evidence type="ECO:0000256" key="4">
    <source>
        <dbReference type="ARBA" id="ARBA00022989"/>
    </source>
</evidence>
<evidence type="ECO:0000256" key="7">
    <source>
        <dbReference type="ARBA" id="ARBA00023211"/>
    </source>
</evidence>
<keyword evidence="5 8" id="KW-0406">Ion transport</keyword>
<keyword evidence="6 8" id="KW-0472">Membrane</keyword>
<dbReference type="EMBL" id="CP045699">
    <property type="protein sequence ID" value="QGA63964.1"/>
    <property type="molecule type" value="Genomic_DNA"/>
</dbReference>
<keyword evidence="1 8" id="KW-0813">Transport</keyword>
<comment type="similarity">
    <text evidence="8">Belongs to the MntP (TC 9.B.29) family.</text>
</comment>
<dbReference type="RefSeq" id="WP_153445518.1">
    <property type="nucleotide sequence ID" value="NZ_CP045699.1"/>
</dbReference>
<comment type="subcellular location">
    <subcellularLocation>
        <location evidence="8">Cell membrane</location>
        <topology evidence="8">Multi-pass membrane protein</topology>
    </subcellularLocation>
</comment>
<evidence type="ECO:0000256" key="6">
    <source>
        <dbReference type="ARBA" id="ARBA00023136"/>
    </source>
</evidence>
<dbReference type="HAMAP" id="MF_01521">
    <property type="entry name" value="MntP_pump"/>
    <property type="match status" value="1"/>
</dbReference>
<dbReference type="GO" id="GO:0005886">
    <property type="term" value="C:plasma membrane"/>
    <property type="evidence" value="ECO:0007669"/>
    <property type="project" value="UniProtKB-SubCell"/>
</dbReference>
<comment type="function">
    <text evidence="8">Probably functions as a manganese efflux pump.</text>
</comment>
<evidence type="ECO:0000256" key="5">
    <source>
        <dbReference type="ARBA" id="ARBA00023065"/>
    </source>
</evidence>
<keyword evidence="7 8" id="KW-0464">Manganese</keyword>
<feature type="transmembrane region" description="Helical" evidence="8">
    <location>
        <begin position="112"/>
        <end position="130"/>
    </location>
</feature>
<organism evidence="9 10">
    <name type="scientific">Vibrio algicola</name>
    <dbReference type="NCBI Taxonomy" id="2662262"/>
    <lineage>
        <taxon>Bacteria</taxon>
        <taxon>Pseudomonadati</taxon>
        <taxon>Pseudomonadota</taxon>
        <taxon>Gammaproteobacteria</taxon>
        <taxon>Vibrionales</taxon>
        <taxon>Vibrionaceae</taxon>
        <taxon>Vibrio</taxon>
    </lineage>
</organism>
<dbReference type="PANTHER" id="PTHR35529:SF1">
    <property type="entry name" value="MANGANESE EFFLUX PUMP MNTP-RELATED"/>
    <property type="match status" value="1"/>
</dbReference>
<keyword evidence="3 8" id="KW-0812">Transmembrane</keyword>
<feature type="transmembrane region" description="Helical" evidence="8">
    <location>
        <begin position="169"/>
        <end position="186"/>
    </location>
</feature>
<keyword evidence="4 8" id="KW-1133">Transmembrane helix</keyword>
<feature type="transmembrane region" description="Helical" evidence="8">
    <location>
        <begin position="74"/>
        <end position="92"/>
    </location>
</feature>
<keyword evidence="10" id="KW-1185">Reference proteome</keyword>
<dbReference type="AlphaFoldDB" id="A0A5Q0TAW0"/>
<proteinExistence type="inferred from homology"/>
<protein>
    <recommendedName>
        <fullName evidence="8">Putative manganese efflux pump MntP</fullName>
    </recommendedName>
</protein>
<evidence type="ECO:0000256" key="1">
    <source>
        <dbReference type="ARBA" id="ARBA00022448"/>
    </source>
</evidence>
<reference evidence="9 10" key="1">
    <citation type="submission" date="2019-10" db="EMBL/GenBank/DDBJ databases">
        <title>Vibrio sp. nov., isolated from Coralline algae surface.</title>
        <authorList>
            <person name="Geng Y."/>
            <person name="Zhang X."/>
        </authorList>
    </citation>
    <scope>NUCLEOTIDE SEQUENCE [LARGE SCALE GENOMIC DNA]</scope>
    <source>
        <strain evidence="9 10">SM1977</strain>
    </source>
</reference>
<feature type="transmembrane region" description="Helical" evidence="8">
    <location>
        <begin position="45"/>
        <end position="68"/>
    </location>
</feature>
<evidence type="ECO:0000256" key="8">
    <source>
        <dbReference type="HAMAP-Rule" id="MF_01521"/>
    </source>
</evidence>
<name>A0A5Q0TAW0_9VIBR</name>
<dbReference type="InterPro" id="IPR022929">
    <property type="entry name" value="Put_MntP"/>
</dbReference>
<feature type="transmembrane region" description="Helical" evidence="8">
    <location>
        <begin position="136"/>
        <end position="157"/>
    </location>
</feature>
<keyword evidence="2 8" id="KW-1003">Cell membrane</keyword>
<dbReference type="Pfam" id="PF02659">
    <property type="entry name" value="Mntp"/>
    <property type="match status" value="1"/>
</dbReference>
<sequence length="187" mass="19928">MLDVMLLALALSMDAFAVSIGLGSKLASQSPQSEQTKPLDLALKAGIYFGLFQALMPFIGFLGGHGVLGLIEGYASWIAFILLFFIGAKMIYEAFSEGIEDDICQVTHRIMLTLAIATSVDAMAAGFSLPLLDVNPFVACAIIGIVTFIFSFIGVFIGRKSGTWLESKAELAGGIVLILIAFKLLLV</sequence>
<dbReference type="PANTHER" id="PTHR35529">
    <property type="entry name" value="MANGANESE EFFLUX PUMP MNTP-RELATED"/>
    <property type="match status" value="1"/>
</dbReference>